<organism evidence="9 10">
    <name type="scientific">Brassica rapa subsp. trilocularis</name>
    <dbReference type="NCBI Taxonomy" id="1813537"/>
    <lineage>
        <taxon>Eukaryota</taxon>
        <taxon>Viridiplantae</taxon>
        <taxon>Streptophyta</taxon>
        <taxon>Embryophyta</taxon>
        <taxon>Tracheophyta</taxon>
        <taxon>Spermatophyta</taxon>
        <taxon>Magnoliopsida</taxon>
        <taxon>eudicotyledons</taxon>
        <taxon>Gunneridae</taxon>
        <taxon>Pentapetalae</taxon>
        <taxon>rosids</taxon>
        <taxon>malvids</taxon>
        <taxon>Brassicales</taxon>
        <taxon>Brassicaceae</taxon>
        <taxon>Brassiceae</taxon>
        <taxon>Brassica</taxon>
    </lineage>
</organism>
<dbReference type="PANTHER" id="PTHR31839">
    <property type="entry name" value="DEHYDRATION-RESPONSIVE ELEMENT-BINDING PROTEIN 1D"/>
    <property type="match status" value="1"/>
</dbReference>
<comment type="caution">
    <text evidence="9">The sequence shown here is derived from an EMBL/GenBank/DDBJ whole genome shotgun (WGS) entry which is preliminary data.</text>
</comment>
<dbReference type="InterPro" id="IPR001471">
    <property type="entry name" value="AP2/ERF_dom"/>
</dbReference>
<dbReference type="InterPro" id="IPR045277">
    <property type="entry name" value="DRE1A-I"/>
</dbReference>
<feature type="domain" description="AP2/ERF" evidence="8">
    <location>
        <begin position="584"/>
        <end position="641"/>
    </location>
</feature>
<dbReference type="InterPro" id="IPR016177">
    <property type="entry name" value="DNA-bd_dom_sf"/>
</dbReference>
<dbReference type="Proteomes" id="UP000823674">
    <property type="component" value="Chromosome A08"/>
</dbReference>
<evidence type="ECO:0000256" key="5">
    <source>
        <dbReference type="ARBA" id="ARBA00023163"/>
    </source>
</evidence>
<keyword evidence="3" id="KW-0238">DNA-binding</keyword>
<dbReference type="SUPFAM" id="SSF54171">
    <property type="entry name" value="DNA-binding domain"/>
    <property type="match status" value="3"/>
</dbReference>
<protein>
    <recommendedName>
        <fullName evidence="8">AP2/ERF domain-containing protein</fullName>
    </recommendedName>
</protein>
<comment type="similarity">
    <text evidence="7">Belongs to the AP2/ERF transcription factor family. ERF subfamily.</text>
</comment>
<dbReference type="CDD" id="cd00018">
    <property type="entry name" value="AP2"/>
    <property type="match status" value="3"/>
</dbReference>
<keyword evidence="4" id="KW-0010">Activator</keyword>
<dbReference type="Gene3D" id="3.30.730.10">
    <property type="entry name" value="AP2/ERF domain"/>
    <property type="match status" value="3"/>
</dbReference>
<reference evidence="9 10" key="1">
    <citation type="submission" date="2021-03" db="EMBL/GenBank/DDBJ databases">
        <authorList>
            <person name="King G.J."/>
            <person name="Bancroft I."/>
            <person name="Baten A."/>
            <person name="Bloomfield J."/>
            <person name="Borpatragohain P."/>
            <person name="He Z."/>
            <person name="Irish N."/>
            <person name="Irwin J."/>
            <person name="Liu K."/>
            <person name="Mauleon R.P."/>
            <person name="Moore J."/>
            <person name="Morris R."/>
            <person name="Ostergaard L."/>
            <person name="Wang B."/>
            <person name="Wells R."/>
        </authorList>
    </citation>
    <scope>NUCLEOTIDE SEQUENCE [LARGE SCALE GENOMIC DNA]</scope>
    <source>
        <strain evidence="9">R-o-18</strain>
        <tissue evidence="9">Leaf</tissue>
    </source>
</reference>
<sequence>MNTFPASTEMVGSENESPVTTVAGGDYYPMLAASCPKKPAGRKKFQETRHPIYRGVRLRKSGKWVCEVREPNKKSRIWLGTFKTAEMAARAHDVAALALRGRGACLNYADSAWRLRIPETTCHKDIQKAAAEAALAFEAEKSDVTMQNGLNMEEMTAVASQAEVNDTTTEHGMNMEEATAVASQAEVNDTTTDHGVDMEETMVEAVFTEEQSEGFNMAKESTVEAAVVTEEPSKGSYMDEEWMLEMPTLLADMAEGMLLPPPSVQWGQNDDFEGDVDMNLWTLSSFQKKYSTMNSVSTFSELLCSENESPVNTEGGDYILAASCPKKPAGRKKFQETRHPIYRGVRLRKSGKWVCEVREPNKKSRIWLGTFKTAEIAARAHDVAALALRGRGACLNFADSAWRLRIPETTCAKDIQKAAAEAALAFEAEKSDTTTNDRGMNMEETSAVASPAELNDTTADHGLDMEETMVEAVFREEQREGFYMAEETTVEGVVPEEQMSKGFYMDEEWTFEMPRLLADMAEGMLLPPLFQKKFSTMNSVSTFSELLGSENESPVGGDYCPMLAASCPKKPAGRKKFRETRHPIYRGVRLRKSGKWVCEVREPNKKSRIWLGTFKTAEIAARAHDVAALALRGRGACLNFADSAWRLRIPQTTCAKDIQKAAAEAALAFEAEKSDTTTNDHGKNMASQVEVNDTTDHDLDMEETMVEAVFRDEQREGFYMAEETTVVGVVPEEQMSKGFYMDEEWMFGMPTLLADMAAGMLLPLPSVQWGHNDDFEGVADINLWSY</sequence>
<feature type="domain" description="AP2/ERF" evidence="8">
    <location>
        <begin position="52"/>
        <end position="109"/>
    </location>
</feature>
<keyword evidence="10" id="KW-1185">Reference proteome</keyword>
<dbReference type="Pfam" id="PF00847">
    <property type="entry name" value="AP2"/>
    <property type="match status" value="3"/>
</dbReference>
<evidence type="ECO:0000256" key="2">
    <source>
        <dbReference type="ARBA" id="ARBA00023015"/>
    </source>
</evidence>
<evidence type="ECO:0000256" key="3">
    <source>
        <dbReference type="ARBA" id="ARBA00023125"/>
    </source>
</evidence>
<dbReference type="PANTHER" id="PTHR31839:SF23">
    <property type="entry name" value="DEHYDRATION-RESPONSIVE ELEMENT-BINDING PROTEIN 1A-RELATED"/>
    <property type="match status" value="1"/>
</dbReference>
<evidence type="ECO:0000313" key="9">
    <source>
        <dbReference type="EMBL" id="KAG5390064.1"/>
    </source>
</evidence>
<gene>
    <name evidence="9" type="primary">A08p028730.1_BraROA</name>
    <name evidence="9" type="ORF">IGI04_031605</name>
</gene>
<keyword evidence="5" id="KW-0804">Transcription</keyword>
<evidence type="ECO:0000259" key="8">
    <source>
        <dbReference type="PROSITE" id="PS51032"/>
    </source>
</evidence>
<evidence type="ECO:0000256" key="7">
    <source>
        <dbReference type="ARBA" id="ARBA00024343"/>
    </source>
</evidence>
<keyword evidence="2" id="KW-0805">Transcription regulation</keyword>
<name>A0ABQ7LU12_BRACM</name>
<dbReference type="PRINTS" id="PR00367">
    <property type="entry name" value="ETHRSPELEMNT"/>
</dbReference>
<evidence type="ECO:0000256" key="1">
    <source>
        <dbReference type="ARBA" id="ARBA00004123"/>
    </source>
</evidence>
<dbReference type="EMBL" id="JADBGQ010000007">
    <property type="protein sequence ID" value="KAG5390064.1"/>
    <property type="molecule type" value="Genomic_DNA"/>
</dbReference>
<keyword evidence="6" id="KW-0539">Nucleus</keyword>
<comment type="subcellular location">
    <subcellularLocation>
        <location evidence="1">Nucleus</location>
    </subcellularLocation>
</comment>
<dbReference type="SMART" id="SM00380">
    <property type="entry name" value="AP2"/>
    <property type="match status" value="3"/>
</dbReference>
<dbReference type="InterPro" id="IPR036955">
    <property type="entry name" value="AP2/ERF_dom_sf"/>
</dbReference>
<proteinExistence type="inferred from homology"/>
<evidence type="ECO:0000256" key="6">
    <source>
        <dbReference type="ARBA" id="ARBA00023242"/>
    </source>
</evidence>
<evidence type="ECO:0000313" key="10">
    <source>
        <dbReference type="Proteomes" id="UP000823674"/>
    </source>
</evidence>
<feature type="domain" description="AP2/ERF" evidence="8">
    <location>
        <begin position="341"/>
        <end position="398"/>
    </location>
</feature>
<dbReference type="PROSITE" id="PS51032">
    <property type="entry name" value="AP2_ERF"/>
    <property type="match status" value="3"/>
</dbReference>
<accession>A0ABQ7LU12</accession>
<evidence type="ECO:0000256" key="4">
    <source>
        <dbReference type="ARBA" id="ARBA00023159"/>
    </source>
</evidence>